<dbReference type="EMBL" id="CAJSLV010000083">
    <property type="protein sequence ID" value="CAG6397288.1"/>
    <property type="molecule type" value="Genomic_DNA"/>
</dbReference>
<protein>
    <submittedName>
        <fullName evidence="2">Uncharacterized protein</fullName>
    </submittedName>
</protein>
<evidence type="ECO:0000313" key="3">
    <source>
        <dbReference type="Proteomes" id="UP001152519"/>
    </source>
</evidence>
<proteinExistence type="predicted"/>
<gene>
    <name evidence="2" type="ORF">SCOCK_510025</name>
</gene>
<accession>A0A9W4GTQ0</accession>
<keyword evidence="3" id="KW-1185">Reference proteome</keyword>
<organism evidence="2 3">
    <name type="scientific">Actinacidiphila cocklensis</name>
    <dbReference type="NCBI Taxonomy" id="887465"/>
    <lineage>
        <taxon>Bacteria</taxon>
        <taxon>Bacillati</taxon>
        <taxon>Actinomycetota</taxon>
        <taxon>Actinomycetes</taxon>
        <taxon>Kitasatosporales</taxon>
        <taxon>Streptomycetaceae</taxon>
        <taxon>Actinacidiphila</taxon>
    </lineage>
</organism>
<feature type="region of interest" description="Disordered" evidence="1">
    <location>
        <begin position="141"/>
        <end position="171"/>
    </location>
</feature>
<reference evidence="2" key="1">
    <citation type="submission" date="2021-05" db="EMBL/GenBank/DDBJ databases">
        <authorList>
            <person name="Arsene-Ploetze F."/>
        </authorList>
    </citation>
    <scope>NUCLEOTIDE SEQUENCE</scope>
    <source>
        <strain evidence="2">DSM 42138</strain>
    </source>
</reference>
<name>A0A9W4GTQ0_9ACTN</name>
<sequence length="171" mass="17675">MATGVMGEGDVRMEAPVDGGGGGSLHVALEDLRSFKTRVDGLLDELDGSDFAPKEIGQGRVKSVQIGSGFGEAADLMRAYDYVHGQLEQLSLTLANQIEAMSLSLHIGHSTFKNVDLGTQRKLLDLNDQIVQAYNPTLDPNAPKANIAGQPAAPPATDSGSGSQAGSGGVG</sequence>
<dbReference type="AlphaFoldDB" id="A0A9W4GTQ0"/>
<dbReference type="Proteomes" id="UP001152519">
    <property type="component" value="Unassembled WGS sequence"/>
</dbReference>
<evidence type="ECO:0000256" key="1">
    <source>
        <dbReference type="SAM" id="MobiDB-lite"/>
    </source>
</evidence>
<comment type="caution">
    <text evidence="2">The sequence shown here is derived from an EMBL/GenBank/DDBJ whole genome shotgun (WGS) entry which is preliminary data.</text>
</comment>
<evidence type="ECO:0000313" key="2">
    <source>
        <dbReference type="EMBL" id="CAG6397288.1"/>
    </source>
</evidence>